<sequence length="46" mass="5285">MKYDWSLTTVLDCKNACQYKISSKCVCMYSIYTLCSAYQCAKILSL</sequence>
<evidence type="ECO:0000313" key="1">
    <source>
        <dbReference type="EMBL" id="JAH58872.1"/>
    </source>
</evidence>
<organism evidence="1">
    <name type="scientific">Anguilla anguilla</name>
    <name type="common">European freshwater eel</name>
    <name type="synonym">Muraena anguilla</name>
    <dbReference type="NCBI Taxonomy" id="7936"/>
    <lineage>
        <taxon>Eukaryota</taxon>
        <taxon>Metazoa</taxon>
        <taxon>Chordata</taxon>
        <taxon>Craniata</taxon>
        <taxon>Vertebrata</taxon>
        <taxon>Euteleostomi</taxon>
        <taxon>Actinopterygii</taxon>
        <taxon>Neopterygii</taxon>
        <taxon>Teleostei</taxon>
        <taxon>Anguilliformes</taxon>
        <taxon>Anguillidae</taxon>
        <taxon>Anguilla</taxon>
    </lineage>
</organism>
<accession>A0A0E9TZH3</accession>
<dbReference type="AlphaFoldDB" id="A0A0E9TZH3"/>
<dbReference type="EMBL" id="GBXM01049705">
    <property type="protein sequence ID" value="JAH58872.1"/>
    <property type="molecule type" value="Transcribed_RNA"/>
</dbReference>
<protein>
    <submittedName>
        <fullName evidence="1">Uncharacterized protein</fullName>
    </submittedName>
</protein>
<proteinExistence type="predicted"/>
<reference evidence="1" key="2">
    <citation type="journal article" date="2015" name="Fish Shellfish Immunol.">
        <title>Early steps in the European eel (Anguilla anguilla)-Vibrio vulnificus interaction in the gills: Role of the RtxA13 toxin.</title>
        <authorList>
            <person name="Callol A."/>
            <person name="Pajuelo D."/>
            <person name="Ebbesson L."/>
            <person name="Teles M."/>
            <person name="MacKenzie S."/>
            <person name="Amaro C."/>
        </authorList>
    </citation>
    <scope>NUCLEOTIDE SEQUENCE</scope>
</reference>
<reference evidence="1" key="1">
    <citation type="submission" date="2014-11" db="EMBL/GenBank/DDBJ databases">
        <authorList>
            <person name="Amaro Gonzalez C."/>
        </authorList>
    </citation>
    <scope>NUCLEOTIDE SEQUENCE</scope>
</reference>
<name>A0A0E9TZH3_ANGAN</name>